<feature type="domain" description="CFAP91" evidence="8">
    <location>
        <begin position="34"/>
        <end position="186"/>
    </location>
</feature>
<dbReference type="InterPro" id="IPR032840">
    <property type="entry name" value="CFAP91_dom"/>
</dbReference>
<dbReference type="PANTHER" id="PTHR22455:SF10">
    <property type="entry name" value="CILIA- AND FLAGELLA-ASSOCIATED PROTEIN 91"/>
    <property type="match status" value="1"/>
</dbReference>
<dbReference type="GO" id="GO:0005930">
    <property type="term" value="C:axoneme"/>
    <property type="evidence" value="ECO:0007669"/>
    <property type="project" value="UniProtKB-SubCell"/>
</dbReference>
<comment type="subcellular location">
    <subcellularLocation>
        <location evidence="1">Cytoplasm</location>
        <location evidence="1">Cytoskeleton</location>
        <location evidence="1">Cilium axoneme</location>
    </subcellularLocation>
</comment>
<evidence type="ECO:0000256" key="1">
    <source>
        <dbReference type="ARBA" id="ARBA00004430"/>
    </source>
</evidence>
<dbReference type="OrthoDB" id="567787at2759"/>
<evidence type="ECO:0000313" key="10">
    <source>
        <dbReference type="RefSeq" id="XP_011300783.1"/>
    </source>
</evidence>
<evidence type="ECO:0000256" key="2">
    <source>
        <dbReference type="ARBA" id="ARBA00022490"/>
    </source>
</evidence>
<sequence>MQLHNFNKMCNIFGKPEDDGKPIRKKPKSKSKSTQTDYRENESQTDPWQPSLRIPPDANPEISTLSDLRCNDGLSFFGRYEIEKIKRMRRKRAWQALLPPVNCTDNKTQEFIITMIDQEELAFRDKVLQRLADRRLVATKDLLDSVNYARQLGLEERFDNVGKYLSRIREKKIEHIKREFHRNLRKLTKKYDGKTSTLSSEPKNKCFSASKVDSYLKFKLEDDATKSGEDSEEISTNESPEADGRKLNLLSSYLARNPLKLRTKRPRKPDELCIREGRCTDDQLKKLHEDLKNIRLNVTLKSNQIKNYPR</sequence>
<gene>
    <name evidence="10" type="primary">LOC105265140</name>
</gene>
<keyword evidence="9" id="KW-1185">Reference proteome</keyword>
<feature type="region of interest" description="Disordered" evidence="7">
    <location>
        <begin position="227"/>
        <end position="247"/>
    </location>
</feature>
<evidence type="ECO:0000256" key="3">
    <source>
        <dbReference type="ARBA" id="ARBA00023212"/>
    </source>
</evidence>
<evidence type="ECO:0000259" key="8">
    <source>
        <dbReference type="Pfam" id="PF14738"/>
    </source>
</evidence>
<dbReference type="Pfam" id="PF14738">
    <property type="entry name" value="CFAP91"/>
    <property type="match status" value="1"/>
</dbReference>
<evidence type="ECO:0000256" key="6">
    <source>
        <dbReference type="ARBA" id="ARBA00029555"/>
    </source>
</evidence>
<dbReference type="Proteomes" id="UP000694866">
    <property type="component" value="Unplaced"/>
</dbReference>
<proteinExistence type="inferred from homology"/>
<protein>
    <recommendedName>
        <fullName evidence="6">Cilia- and flagella-associated protein 91</fullName>
    </recommendedName>
</protein>
<reference evidence="10" key="1">
    <citation type="submission" date="2025-08" db="UniProtKB">
        <authorList>
            <consortium name="RefSeq"/>
        </authorList>
    </citation>
    <scope>IDENTIFICATION</scope>
    <source>
        <strain evidence="10">USDA-PBARC FA_bdor</strain>
        <tissue evidence="10">Whole organism</tissue>
    </source>
</reference>
<dbReference type="PANTHER" id="PTHR22455">
    <property type="entry name" value="CILIA- AND FLAGELLA-ASSOCIATED PROTEIN 91"/>
    <property type="match status" value="1"/>
</dbReference>
<evidence type="ECO:0000256" key="5">
    <source>
        <dbReference type="ARBA" id="ARBA00029468"/>
    </source>
</evidence>
<dbReference type="AlphaFoldDB" id="A0A9R1T1C3"/>
<accession>A0A9R1T1C3</accession>
<dbReference type="RefSeq" id="XP_011300783.1">
    <property type="nucleotide sequence ID" value="XM_011302481.1"/>
</dbReference>
<dbReference type="InterPro" id="IPR026720">
    <property type="entry name" value="CFAP91"/>
</dbReference>
<evidence type="ECO:0000256" key="7">
    <source>
        <dbReference type="SAM" id="MobiDB-lite"/>
    </source>
</evidence>
<evidence type="ECO:0000313" key="9">
    <source>
        <dbReference type="Proteomes" id="UP000694866"/>
    </source>
</evidence>
<organism evidence="9 10">
    <name type="scientific">Fopius arisanus</name>
    <dbReference type="NCBI Taxonomy" id="64838"/>
    <lineage>
        <taxon>Eukaryota</taxon>
        <taxon>Metazoa</taxon>
        <taxon>Ecdysozoa</taxon>
        <taxon>Arthropoda</taxon>
        <taxon>Hexapoda</taxon>
        <taxon>Insecta</taxon>
        <taxon>Pterygota</taxon>
        <taxon>Neoptera</taxon>
        <taxon>Endopterygota</taxon>
        <taxon>Hymenoptera</taxon>
        <taxon>Apocrita</taxon>
        <taxon>Ichneumonoidea</taxon>
        <taxon>Braconidae</taxon>
        <taxon>Opiinae</taxon>
        <taxon>Fopius</taxon>
    </lineage>
</organism>
<keyword evidence="3" id="KW-0206">Cytoskeleton</keyword>
<keyword evidence="4" id="KW-0966">Cell projection</keyword>
<comment type="similarity">
    <text evidence="5">Belongs to the CFAP91 family.</text>
</comment>
<name>A0A9R1T1C3_9HYME</name>
<dbReference type="KEGG" id="fas:105265140"/>
<keyword evidence="2" id="KW-0963">Cytoplasm</keyword>
<evidence type="ECO:0000256" key="4">
    <source>
        <dbReference type="ARBA" id="ARBA00023273"/>
    </source>
</evidence>
<feature type="region of interest" description="Disordered" evidence="7">
    <location>
        <begin position="11"/>
        <end position="60"/>
    </location>
</feature>
<dbReference type="GeneID" id="105265140"/>